<gene>
    <name evidence="9" type="primary">ccdA</name>
    <name evidence="9" type="ORF">GCM10010987_47780</name>
    <name evidence="10" type="ORF">XH86_02670</name>
</gene>
<name>A0A410UZ40_9BRAD</name>
<proteinExistence type="inferred from homology"/>
<comment type="subcellular location">
    <subcellularLocation>
        <location evidence="1">Membrane</location>
        <topology evidence="1">Multi-pass membrane protein</topology>
    </subcellularLocation>
</comment>
<evidence type="ECO:0000313" key="12">
    <source>
        <dbReference type="Proteomes" id="UP000625079"/>
    </source>
</evidence>
<evidence type="ECO:0000313" key="10">
    <source>
        <dbReference type="EMBL" id="QOZ57769.1"/>
    </source>
</evidence>
<accession>A0A410UZ40</accession>
<dbReference type="Proteomes" id="UP000625079">
    <property type="component" value="Unassembled WGS sequence"/>
</dbReference>
<reference evidence="10 11" key="2">
    <citation type="submission" date="2018-06" db="EMBL/GenBank/DDBJ databases">
        <title>Comparative genomics of rhizobia nodulating Arachis hypogaea in China.</title>
        <authorList>
            <person name="Li Y."/>
        </authorList>
    </citation>
    <scope>NUCLEOTIDE SEQUENCE [LARGE SCALE GENOMIC DNA]</scope>
    <source>
        <strain evidence="10 11">CCBAU 51658</strain>
    </source>
</reference>
<keyword evidence="6 7" id="KW-0472">Membrane</keyword>
<dbReference type="AlphaFoldDB" id="A0A410UZ40"/>
<reference evidence="9" key="1">
    <citation type="journal article" date="2014" name="Int. J. Syst. Evol. Microbiol.">
        <title>Complete genome sequence of Corynebacterium casei LMG S-19264T (=DSM 44701T), isolated from a smear-ripened cheese.</title>
        <authorList>
            <consortium name="US DOE Joint Genome Institute (JGI-PGF)"/>
            <person name="Walter F."/>
            <person name="Albersmeier A."/>
            <person name="Kalinowski J."/>
            <person name="Ruckert C."/>
        </authorList>
    </citation>
    <scope>NUCLEOTIDE SEQUENCE</scope>
    <source>
        <strain evidence="9">CGMCC 1.15034</strain>
    </source>
</reference>
<feature type="transmembrane region" description="Helical" evidence="7">
    <location>
        <begin position="129"/>
        <end position="155"/>
    </location>
</feature>
<dbReference type="GO" id="GO:0017004">
    <property type="term" value="P:cytochrome complex assembly"/>
    <property type="evidence" value="ECO:0007669"/>
    <property type="project" value="UniProtKB-KW"/>
</dbReference>
<evidence type="ECO:0000256" key="4">
    <source>
        <dbReference type="ARBA" id="ARBA00022748"/>
    </source>
</evidence>
<protein>
    <submittedName>
        <fullName evidence="9 10">Cytochrome C biogenesis protein CcdA</fullName>
    </submittedName>
</protein>
<dbReference type="GO" id="GO:0016020">
    <property type="term" value="C:membrane"/>
    <property type="evidence" value="ECO:0007669"/>
    <property type="project" value="UniProtKB-SubCell"/>
</dbReference>
<evidence type="ECO:0000256" key="2">
    <source>
        <dbReference type="ARBA" id="ARBA00006143"/>
    </source>
</evidence>
<dbReference type="OrthoDB" id="9803065at2"/>
<evidence type="ECO:0000313" key="9">
    <source>
        <dbReference type="EMBL" id="GGI28114.1"/>
    </source>
</evidence>
<feature type="transmembrane region" description="Helical" evidence="7">
    <location>
        <begin position="84"/>
        <end position="108"/>
    </location>
</feature>
<organism evidence="9 12">
    <name type="scientific">Bradyrhizobium guangdongense</name>
    <dbReference type="NCBI Taxonomy" id="1325090"/>
    <lineage>
        <taxon>Bacteria</taxon>
        <taxon>Pseudomonadati</taxon>
        <taxon>Pseudomonadota</taxon>
        <taxon>Alphaproteobacteria</taxon>
        <taxon>Hyphomicrobiales</taxon>
        <taxon>Nitrobacteraceae</taxon>
        <taxon>Bradyrhizobium</taxon>
    </lineage>
</organism>
<comment type="similarity">
    <text evidence="2">Belongs to the DsbD family.</text>
</comment>
<keyword evidence="5 7" id="KW-1133">Transmembrane helix</keyword>
<dbReference type="PANTHER" id="PTHR31272">
    <property type="entry name" value="CYTOCHROME C-TYPE BIOGENESIS PROTEIN HI_1454-RELATED"/>
    <property type="match status" value="1"/>
</dbReference>
<evidence type="ECO:0000256" key="5">
    <source>
        <dbReference type="ARBA" id="ARBA00022989"/>
    </source>
</evidence>
<evidence type="ECO:0000256" key="6">
    <source>
        <dbReference type="ARBA" id="ARBA00023136"/>
    </source>
</evidence>
<evidence type="ECO:0000256" key="1">
    <source>
        <dbReference type="ARBA" id="ARBA00004141"/>
    </source>
</evidence>
<feature type="transmembrane region" description="Helical" evidence="7">
    <location>
        <begin position="209"/>
        <end position="228"/>
    </location>
</feature>
<feature type="transmembrane region" description="Helical" evidence="7">
    <location>
        <begin position="53"/>
        <end position="78"/>
    </location>
</feature>
<keyword evidence="3 7" id="KW-0812">Transmembrane</keyword>
<feature type="transmembrane region" description="Helical" evidence="7">
    <location>
        <begin position="6"/>
        <end position="32"/>
    </location>
</feature>
<feature type="transmembrane region" description="Helical" evidence="7">
    <location>
        <begin position="167"/>
        <end position="188"/>
    </location>
</feature>
<dbReference type="Pfam" id="PF02683">
    <property type="entry name" value="DsbD_TM"/>
    <property type="match status" value="1"/>
</dbReference>
<dbReference type="Proteomes" id="UP000593880">
    <property type="component" value="Chromosome"/>
</dbReference>
<dbReference type="PANTHER" id="PTHR31272:SF4">
    <property type="entry name" value="CYTOCHROME C-TYPE BIOGENESIS PROTEIN HI_1454-RELATED"/>
    <property type="match status" value="1"/>
</dbReference>
<keyword evidence="4" id="KW-0201">Cytochrome c-type biogenesis</keyword>
<evidence type="ECO:0000313" key="11">
    <source>
        <dbReference type="Proteomes" id="UP000593880"/>
    </source>
</evidence>
<dbReference type="InterPro" id="IPR003834">
    <property type="entry name" value="Cyt_c_assmbl_TM_dom"/>
</dbReference>
<dbReference type="RefSeq" id="WP_128963514.1">
    <property type="nucleotide sequence ID" value="NZ_BMHC01000011.1"/>
</dbReference>
<evidence type="ECO:0000256" key="7">
    <source>
        <dbReference type="SAM" id="Phobius"/>
    </source>
</evidence>
<sequence>MSLDVTLGAAFVAGLLSFLSPCILPLVPPFLCYMAGVSVTDLSDGRPELRPRILASALAFVAGFSLVFVALGSTASIAGRFVSAHLSTLGIVAGVLIVVMGLHFLGVLRIPLLYRSATLQIESRPAGVAGAFVMGLAFAFGWTPCAGPILAAVLLMAGSEDTTARGALLLLAYSVGTGIPFLVAAAFTGRFIGALGRVRRHLGIIEKTMGAFLVATGLMFLTGLMPMVSEWLLEHFPALTSIG</sequence>
<dbReference type="EMBL" id="BMHC01000011">
    <property type="protein sequence ID" value="GGI28114.1"/>
    <property type="molecule type" value="Genomic_DNA"/>
</dbReference>
<evidence type="ECO:0000256" key="3">
    <source>
        <dbReference type="ARBA" id="ARBA00022692"/>
    </source>
</evidence>
<evidence type="ECO:0000259" key="8">
    <source>
        <dbReference type="Pfam" id="PF02683"/>
    </source>
</evidence>
<feature type="domain" description="Cytochrome C biogenesis protein transmembrane" evidence="8">
    <location>
        <begin position="5"/>
        <end position="221"/>
    </location>
</feature>
<reference evidence="9" key="3">
    <citation type="submission" date="2022-12" db="EMBL/GenBank/DDBJ databases">
        <authorList>
            <person name="Sun Q."/>
            <person name="Zhou Y."/>
        </authorList>
    </citation>
    <scope>NUCLEOTIDE SEQUENCE</scope>
    <source>
        <strain evidence="9">CGMCC 1.15034</strain>
    </source>
</reference>
<dbReference type="EMBL" id="CP030057">
    <property type="protein sequence ID" value="QOZ57769.1"/>
    <property type="molecule type" value="Genomic_DNA"/>
</dbReference>
<dbReference type="InterPro" id="IPR051790">
    <property type="entry name" value="Cytochrome_c-biogenesis_DsbD"/>
</dbReference>
<keyword evidence="11" id="KW-1185">Reference proteome</keyword>